<evidence type="ECO:0000256" key="5">
    <source>
        <dbReference type="ARBA" id="ARBA00022729"/>
    </source>
</evidence>
<organism evidence="8 9">
    <name type="scientific">Candidatus Desulfatibia profunda</name>
    <dbReference type="NCBI Taxonomy" id="2841695"/>
    <lineage>
        <taxon>Bacteria</taxon>
        <taxon>Pseudomonadati</taxon>
        <taxon>Thermodesulfobacteriota</taxon>
        <taxon>Desulfobacteria</taxon>
        <taxon>Desulfobacterales</taxon>
        <taxon>Desulfobacterales incertae sedis</taxon>
        <taxon>Candidatus Desulfatibia</taxon>
    </lineage>
</organism>
<dbReference type="Pfam" id="PF03349">
    <property type="entry name" value="Toluene_X"/>
    <property type="match status" value="1"/>
</dbReference>
<evidence type="ECO:0000256" key="7">
    <source>
        <dbReference type="ARBA" id="ARBA00023237"/>
    </source>
</evidence>
<keyword evidence="3" id="KW-1134">Transmembrane beta strand</keyword>
<evidence type="ECO:0000313" key="9">
    <source>
        <dbReference type="Proteomes" id="UP000603434"/>
    </source>
</evidence>
<reference evidence="8 9" key="1">
    <citation type="submission" date="2020-08" db="EMBL/GenBank/DDBJ databases">
        <title>Bridging the membrane lipid divide: bacteria of the FCB group superphylum have the potential to synthesize archaeal ether lipids.</title>
        <authorList>
            <person name="Villanueva L."/>
            <person name="Von Meijenfeldt F.A.B."/>
            <person name="Westbye A.B."/>
            <person name="Yadav S."/>
            <person name="Hopmans E.C."/>
            <person name="Dutilh B.E."/>
            <person name="Sinninghe Damste J.S."/>
        </authorList>
    </citation>
    <scope>NUCLEOTIDE SEQUENCE [LARGE SCALE GENOMIC DNA]</scope>
    <source>
        <strain evidence="8">NIOZ-UU30</strain>
    </source>
</reference>
<comment type="caution">
    <text evidence="8">The sequence shown here is derived from an EMBL/GenBank/DDBJ whole genome shotgun (WGS) entry which is preliminary data.</text>
</comment>
<accession>A0A8J6NNB1</accession>
<name>A0A8J6NNB1_9BACT</name>
<dbReference type="EMBL" id="JACNJH010000024">
    <property type="protein sequence ID" value="MBC8359846.1"/>
    <property type="molecule type" value="Genomic_DNA"/>
</dbReference>
<dbReference type="InterPro" id="IPR005017">
    <property type="entry name" value="OMPP1/FadL/TodX"/>
</dbReference>
<dbReference type="GO" id="GO:0009279">
    <property type="term" value="C:cell outer membrane"/>
    <property type="evidence" value="ECO:0007669"/>
    <property type="project" value="UniProtKB-SubCell"/>
</dbReference>
<dbReference type="PANTHER" id="PTHR35093:SF8">
    <property type="entry name" value="OUTER MEMBRANE PROTEIN NMB0088-RELATED"/>
    <property type="match status" value="1"/>
</dbReference>
<comment type="subcellular location">
    <subcellularLocation>
        <location evidence="1">Cell outer membrane</location>
        <topology evidence="1">Multi-pass membrane protein</topology>
    </subcellularLocation>
</comment>
<comment type="similarity">
    <text evidence="2">Belongs to the OmpP1/FadL family.</text>
</comment>
<evidence type="ECO:0000256" key="1">
    <source>
        <dbReference type="ARBA" id="ARBA00004571"/>
    </source>
</evidence>
<evidence type="ECO:0000256" key="2">
    <source>
        <dbReference type="ARBA" id="ARBA00008163"/>
    </source>
</evidence>
<evidence type="ECO:0000256" key="6">
    <source>
        <dbReference type="ARBA" id="ARBA00023136"/>
    </source>
</evidence>
<keyword evidence="4" id="KW-0812">Transmembrane</keyword>
<gene>
    <name evidence="8" type="ORF">H8E23_00415</name>
</gene>
<protein>
    <submittedName>
        <fullName evidence="8">Outer membrane protein transport protein</fullName>
    </submittedName>
</protein>
<evidence type="ECO:0000256" key="3">
    <source>
        <dbReference type="ARBA" id="ARBA00022452"/>
    </source>
</evidence>
<evidence type="ECO:0000313" key="8">
    <source>
        <dbReference type="EMBL" id="MBC8359846.1"/>
    </source>
</evidence>
<dbReference type="Proteomes" id="UP000603434">
    <property type="component" value="Unassembled WGS sequence"/>
</dbReference>
<dbReference type="GO" id="GO:0015483">
    <property type="term" value="F:long-chain fatty acid transporting porin activity"/>
    <property type="evidence" value="ECO:0007669"/>
    <property type="project" value="TreeGrafter"/>
</dbReference>
<dbReference type="AlphaFoldDB" id="A0A8J6NNB1"/>
<keyword evidence="5" id="KW-0732">Signal</keyword>
<sequence length="414" mass="45335">VAISLIFYGASPLLAGGLINKNNLSAEYVRTMNRAAATDAADIVAYNPAGVMKFEDGFVANFSFQQILKPYENTFSGKTYEQDEPSTIPALYTVYKKDQWAGFFGVNVPAGGGKSRFEQGNARLLKLYSALITGFTDPKVLSESFAIGYTFGGAYQINKMFAVSLAARHIKSEKDFQAYGTISGGTLTGSVVDINYSQDAEGWGAILGLDIFPNKELTIGLKYETRTELEYEYTVHQDTVLPVMGRVLAAFNISQGTKAREDLPALFSIGVSYNITPEIRIEPTLTYYFNKDASLGQTTNPTLADKVNNSYDAGIAIEYAINENLKASLGYLYTYIGIGPTDMTPEAPELDAQAIGAGIAWKVTGQMDLNFGIGQVFYDSDVDPQFINNPLINSNVEYAKEVTFLTFGIQYKFF</sequence>
<keyword evidence="6" id="KW-0472">Membrane</keyword>
<dbReference type="Gene3D" id="2.40.160.60">
    <property type="entry name" value="Outer membrane protein transport protein (OMPP1/FadL/TodX)"/>
    <property type="match status" value="1"/>
</dbReference>
<dbReference type="PANTHER" id="PTHR35093">
    <property type="entry name" value="OUTER MEMBRANE PROTEIN NMB0088-RELATED"/>
    <property type="match status" value="1"/>
</dbReference>
<feature type="non-terminal residue" evidence="8">
    <location>
        <position position="1"/>
    </location>
</feature>
<evidence type="ECO:0000256" key="4">
    <source>
        <dbReference type="ARBA" id="ARBA00022692"/>
    </source>
</evidence>
<dbReference type="SUPFAM" id="SSF56935">
    <property type="entry name" value="Porins"/>
    <property type="match status" value="1"/>
</dbReference>
<proteinExistence type="inferred from homology"/>
<keyword evidence="7" id="KW-0998">Cell outer membrane</keyword>